<gene>
    <name evidence="1" type="ORF">CHLFYP18_05745</name>
</gene>
<reference evidence="1" key="1">
    <citation type="submission" date="2019-11" db="EMBL/GenBank/DDBJ databases">
        <authorList>
            <person name="Feng L."/>
        </authorList>
    </citation>
    <scope>NUCLEOTIDE SEQUENCE</scope>
    <source>
        <strain evidence="1">ChathewayiLFYP18</strain>
    </source>
</reference>
<protein>
    <submittedName>
        <fullName evidence="1">Uncharacterized protein</fullName>
    </submittedName>
</protein>
<proteinExistence type="predicted"/>
<evidence type="ECO:0000313" key="1">
    <source>
        <dbReference type="EMBL" id="VYT85697.1"/>
    </source>
</evidence>
<dbReference type="EMBL" id="CACRUH010000014">
    <property type="protein sequence ID" value="VYT85697.1"/>
    <property type="molecule type" value="Genomic_DNA"/>
</dbReference>
<dbReference type="RefSeq" id="WP_156832412.1">
    <property type="nucleotide sequence ID" value="NZ_CACRUH010000014.1"/>
</dbReference>
<dbReference type="AlphaFoldDB" id="A0A6N3A5V3"/>
<sequence length="62" mass="7135">MAYKVKYAVYDRGVLMGQYYADEVAELIGIPQKRVFAYSASGARYQGRYTLEAVERYRSRVG</sequence>
<name>A0A6N3A5V3_9FIRM</name>
<accession>A0A6N3A5V3</accession>
<organism evidence="1">
    <name type="scientific">Hungatella hathewayi</name>
    <dbReference type="NCBI Taxonomy" id="154046"/>
    <lineage>
        <taxon>Bacteria</taxon>
        <taxon>Bacillati</taxon>
        <taxon>Bacillota</taxon>
        <taxon>Clostridia</taxon>
        <taxon>Lachnospirales</taxon>
        <taxon>Lachnospiraceae</taxon>
        <taxon>Hungatella</taxon>
    </lineage>
</organism>